<comment type="caution">
    <text evidence="2">The sequence shown here is derived from an EMBL/GenBank/DDBJ whole genome shotgun (WGS) entry which is preliminary data.</text>
</comment>
<sequence>MGNAYRDHHHHHHHHHLQHRNNLHNLQHKSSFLPMLCSRPSIRDVKLPKWNDKDRSASFSDDPMSPKVGCMGQVKRNNRVVGFPTPNKLIAITAKANVNNSLNKYVKLKRLFSSKGLLASATTSPAAAAPATAAGCCRGRMQKESNGCAGAKKKCEKTENFVGSSVSILDMDPPLPVIKKASKPAADGGGGDGGGDSSLWKRRLGGAALKGLELQQIHHPRHHMQPVTV</sequence>
<protein>
    <submittedName>
        <fullName evidence="2">Uncharacterized protein</fullName>
    </submittedName>
</protein>
<keyword evidence="3" id="KW-1185">Reference proteome</keyword>
<dbReference type="AlphaFoldDB" id="A0ABD3K9Q9"/>
<name>A0ABD3K9Q9_EUCGL</name>
<gene>
    <name evidence="2" type="ORF">ACJRO7_025567</name>
</gene>
<feature type="compositionally biased region" description="Gly residues" evidence="1">
    <location>
        <begin position="187"/>
        <end position="196"/>
    </location>
</feature>
<feature type="region of interest" description="Disordered" evidence="1">
    <location>
        <begin position="1"/>
        <end position="21"/>
    </location>
</feature>
<organism evidence="2 3">
    <name type="scientific">Eucalyptus globulus</name>
    <name type="common">Tasmanian blue gum</name>
    <dbReference type="NCBI Taxonomy" id="34317"/>
    <lineage>
        <taxon>Eukaryota</taxon>
        <taxon>Viridiplantae</taxon>
        <taxon>Streptophyta</taxon>
        <taxon>Embryophyta</taxon>
        <taxon>Tracheophyta</taxon>
        <taxon>Spermatophyta</taxon>
        <taxon>Magnoliopsida</taxon>
        <taxon>eudicotyledons</taxon>
        <taxon>Gunneridae</taxon>
        <taxon>Pentapetalae</taxon>
        <taxon>rosids</taxon>
        <taxon>malvids</taxon>
        <taxon>Myrtales</taxon>
        <taxon>Myrtaceae</taxon>
        <taxon>Myrtoideae</taxon>
        <taxon>Eucalypteae</taxon>
        <taxon>Eucalyptus</taxon>
    </lineage>
</organism>
<reference evidence="2 3" key="1">
    <citation type="submission" date="2024-11" db="EMBL/GenBank/DDBJ databases">
        <title>Chromosome-level genome assembly of Eucalyptus globulus Labill. provides insights into its genome evolution.</title>
        <authorList>
            <person name="Li X."/>
        </authorList>
    </citation>
    <scope>NUCLEOTIDE SEQUENCE [LARGE SCALE GENOMIC DNA]</scope>
    <source>
        <strain evidence="2">CL2024</strain>
        <tissue evidence="2">Fresh tender leaves</tissue>
    </source>
</reference>
<accession>A0ABD3K9Q9</accession>
<feature type="region of interest" description="Disordered" evidence="1">
    <location>
        <begin position="178"/>
        <end position="200"/>
    </location>
</feature>
<evidence type="ECO:0000256" key="1">
    <source>
        <dbReference type="SAM" id="MobiDB-lite"/>
    </source>
</evidence>
<dbReference type="PANTHER" id="PTHR36323:SF1">
    <property type="entry name" value="MYOTUBULARIN-LIKE PROTEIN"/>
    <property type="match status" value="1"/>
</dbReference>
<dbReference type="EMBL" id="JBJKBG010000006">
    <property type="protein sequence ID" value="KAL3736645.1"/>
    <property type="molecule type" value="Genomic_DNA"/>
</dbReference>
<evidence type="ECO:0000313" key="2">
    <source>
        <dbReference type="EMBL" id="KAL3736645.1"/>
    </source>
</evidence>
<dbReference type="Proteomes" id="UP001634007">
    <property type="component" value="Unassembled WGS sequence"/>
</dbReference>
<proteinExistence type="predicted"/>
<dbReference type="PANTHER" id="PTHR36323">
    <property type="entry name" value="MYOTUBULARIN-LIKE PROTEIN"/>
    <property type="match status" value="1"/>
</dbReference>
<feature type="compositionally biased region" description="Basic residues" evidence="1">
    <location>
        <begin position="7"/>
        <end position="21"/>
    </location>
</feature>
<evidence type="ECO:0000313" key="3">
    <source>
        <dbReference type="Proteomes" id="UP001634007"/>
    </source>
</evidence>